<protein>
    <submittedName>
        <fullName evidence="1">Uncharacterized protein</fullName>
    </submittedName>
</protein>
<dbReference type="KEGG" id="ttz:FHG85_12450"/>
<dbReference type="EMBL" id="CP041345">
    <property type="protein sequence ID" value="QKG81040.1"/>
    <property type="molecule type" value="Genomic_DNA"/>
</dbReference>
<proteinExistence type="predicted"/>
<dbReference type="AlphaFoldDB" id="A0A7D4BCN4"/>
<evidence type="ECO:0000313" key="1">
    <source>
        <dbReference type="EMBL" id="QKG81040.1"/>
    </source>
</evidence>
<reference evidence="1 2" key="1">
    <citation type="submission" date="2019-07" db="EMBL/GenBank/DDBJ databases">
        <title>Thalassofilum flectens gen. nov., sp. nov., a novel moderate thermophilic anaerobe from a shallow sea hot spring in Kunashir Island (Russia), representing a new family in the order Bacteroidales, and proposal of Thalassofilacea fam. nov.</title>
        <authorList>
            <person name="Kochetkova T.V."/>
            <person name="Podosokorskaya O.A."/>
            <person name="Novikov A."/>
            <person name="Elcheninov A.G."/>
            <person name="Toshchakov S.V."/>
            <person name="Kublanov I.V."/>
        </authorList>
    </citation>
    <scope>NUCLEOTIDE SEQUENCE [LARGE SCALE GENOMIC DNA]</scope>
    <source>
        <strain evidence="1 2">38-H</strain>
    </source>
</reference>
<keyword evidence="2" id="KW-1185">Reference proteome</keyword>
<dbReference type="RefSeq" id="WP_173076404.1">
    <property type="nucleotide sequence ID" value="NZ_CP041345.1"/>
</dbReference>
<evidence type="ECO:0000313" key="2">
    <source>
        <dbReference type="Proteomes" id="UP000500961"/>
    </source>
</evidence>
<organism evidence="1 2">
    <name type="scientific">Tenuifilum thalassicum</name>
    <dbReference type="NCBI Taxonomy" id="2590900"/>
    <lineage>
        <taxon>Bacteria</taxon>
        <taxon>Pseudomonadati</taxon>
        <taxon>Bacteroidota</taxon>
        <taxon>Bacteroidia</taxon>
        <taxon>Bacteroidales</taxon>
        <taxon>Tenuifilaceae</taxon>
        <taxon>Tenuifilum</taxon>
    </lineage>
</organism>
<gene>
    <name evidence="1" type="ORF">FHG85_12450</name>
</gene>
<name>A0A7D4BCN4_9BACT</name>
<sequence length="494" mass="57373">MKRIIIYILLQQLAFFTLGLGLNNKKTEIYIAIKPSDCISCTAPIQEILNEFRKNQLLDKVTFVIKDVPEKALHKYTSEVLRIPKDIKVIASEELFSLYSYKHASAISIIDKTTHPYQRISFPLSYYFYNKLIFSNLITSGFNILSSVEKSELGLILSAVRMLTLVNDTLLLVNDRIFNSIQAISSNNVNFSTTLKLDSTWYYAPFSNDIKKIEEIRGSQFVLDKVSYPKYHFKGIYYNKDLITALATCYYPIPFGKDYNIFPTKIIFTLDSTLKITNYYRLRADNYININNAFLLEGNKLLTTSYKYENNHFKFNNDFLCSFKISADSVVHDNTIVVDTPNFAKTNNNLAGLLLNHISGHGNNKLVWFNYYPEFYDISEEKWVRLDTLYFPNDLTQNTFNVNEPIKFKVICAWKVENHYKLVVQVGKDIYHILQSGNHIYYNSKIYTLNEYSELHLDRNSKNELVGIVHNRKTGETKLVKFKLAEIKTFQLGL</sequence>
<accession>A0A7D4BCN4</accession>
<dbReference type="Proteomes" id="UP000500961">
    <property type="component" value="Chromosome"/>
</dbReference>